<proteinExistence type="predicted"/>
<dbReference type="InterPro" id="IPR014862">
    <property type="entry name" value="TrwC"/>
</dbReference>
<gene>
    <name evidence="2" type="ORF">NK6_4694</name>
</gene>
<dbReference type="InterPro" id="IPR014059">
    <property type="entry name" value="TraI/TrwC_relax"/>
</dbReference>
<feature type="domain" description="TrwC relaxase" evidence="1">
    <location>
        <begin position="9"/>
        <end position="296"/>
    </location>
</feature>
<evidence type="ECO:0000259" key="1">
    <source>
        <dbReference type="Pfam" id="PF08751"/>
    </source>
</evidence>
<organism evidence="2 3">
    <name type="scientific">Bradyrhizobium diazoefficiens</name>
    <dbReference type="NCBI Taxonomy" id="1355477"/>
    <lineage>
        <taxon>Bacteria</taxon>
        <taxon>Pseudomonadati</taxon>
        <taxon>Pseudomonadota</taxon>
        <taxon>Alphaproteobacteria</taxon>
        <taxon>Hyphomicrobiales</taxon>
        <taxon>Nitrobacteraceae</taxon>
        <taxon>Bradyrhizobium</taxon>
    </lineage>
</organism>
<reference evidence="2 3" key="1">
    <citation type="submission" date="2014-11" db="EMBL/GenBank/DDBJ databases">
        <title>Symbiosis island explosion on the genome of extra-slow-growing strains of soybean bradyrhizobia with massive insertion sequences.</title>
        <authorList>
            <person name="Iida T."/>
            <person name="Minamisawa K."/>
        </authorList>
    </citation>
    <scope>NUCLEOTIDE SEQUENCE [LARGE SCALE GENOMIC DNA]</scope>
    <source>
        <strain evidence="2 3">NK6</strain>
    </source>
</reference>
<protein>
    <recommendedName>
        <fullName evidence="1">TrwC relaxase domain-containing protein</fullName>
    </recommendedName>
</protein>
<sequence length="451" mass="49381">MVATWNPAAASSYYTRQRETEYYAGSGEPPGIWYAPAGDLGLVDGSAVDRATFDRLYHALDVNGASLLEQIRRHKERTPAFDVTLSAPRSVSLVWGLGSYDTKSLIEAAQQKAVRATLAMLEREASWARRGFKGTFVEKVALSAATFRHGESRKAQHSDGRVFADPNLHTHCVWLNIATRRSDHTVGGLHSKIIRNFKMAAGATYHAALAHELKQLGFAIDRVGKNGTFEIAGVDDATIKYFSARRQEIEDELAEHGVTSGQAAALAAAIAKATRSSKRESESVQREEVWRDAAQSLGLDTASYAESLRDASKLLDQEAGERLLSERLAALPAILTEHESVIERRELLRSVSAALVGTSLPAERAETELTRLLSQGVFLEIGRDAVGLPCYSTPEMLAIEREVVEQAQRLASQPWLSLDPQWLRHRCQTSGLTAEQTEAALAATTSTRNQS</sequence>
<dbReference type="EMBL" id="AP014685">
    <property type="protein sequence ID" value="BAR57860.1"/>
    <property type="molecule type" value="Genomic_DNA"/>
</dbReference>
<dbReference type="NCBIfam" id="NF041492">
    <property type="entry name" value="MobF"/>
    <property type="match status" value="1"/>
</dbReference>
<dbReference type="NCBIfam" id="TIGR02686">
    <property type="entry name" value="relax_trwC"/>
    <property type="match status" value="1"/>
</dbReference>
<evidence type="ECO:0000313" key="3">
    <source>
        <dbReference type="Proteomes" id="UP000063308"/>
    </source>
</evidence>
<dbReference type="AlphaFoldDB" id="A0A0E3VUR3"/>
<dbReference type="Pfam" id="PF08751">
    <property type="entry name" value="TrwC"/>
    <property type="match status" value="1"/>
</dbReference>
<evidence type="ECO:0000313" key="2">
    <source>
        <dbReference type="EMBL" id="BAR57860.1"/>
    </source>
</evidence>
<name>A0A0E3VUR3_9BRAD</name>
<dbReference type="SUPFAM" id="SSF55464">
    <property type="entry name" value="Origin of replication-binding domain, RBD-like"/>
    <property type="match status" value="1"/>
</dbReference>
<dbReference type="Proteomes" id="UP000063308">
    <property type="component" value="Chromosome"/>
</dbReference>
<accession>A0A0E3VUR3</accession>